<organism evidence="2 3">
    <name type="scientific">Lolium multiflorum</name>
    <name type="common">Italian ryegrass</name>
    <name type="synonym">Lolium perenne subsp. multiflorum</name>
    <dbReference type="NCBI Taxonomy" id="4521"/>
    <lineage>
        <taxon>Eukaryota</taxon>
        <taxon>Viridiplantae</taxon>
        <taxon>Streptophyta</taxon>
        <taxon>Embryophyta</taxon>
        <taxon>Tracheophyta</taxon>
        <taxon>Spermatophyta</taxon>
        <taxon>Magnoliopsida</taxon>
        <taxon>Liliopsida</taxon>
        <taxon>Poales</taxon>
        <taxon>Poaceae</taxon>
        <taxon>BOP clade</taxon>
        <taxon>Pooideae</taxon>
        <taxon>Poodae</taxon>
        <taxon>Poeae</taxon>
        <taxon>Poeae Chloroplast Group 2 (Poeae type)</taxon>
        <taxon>Loliodinae</taxon>
        <taxon>Loliinae</taxon>
        <taxon>Lolium</taxon>
    </lineage>
</organism>
<feature type="region of interest" description="Disordered" evidence="1">
    <location>
        <begin position="515"/>
        <end position="535"/>
    </location>
</feature>
<dbReference type="Proteomes" id="UP001231189">
    <property type="component" value="Unassembled WGS sequence"/>
</dbReference>
<feature type="compositionally biased region" description="Basic residues" evidence="1">
    <location>
        <begin position="794"/>
        <end position="806"/>
    </location>
</feature>
<feature type="region of interest" description="Disordered" evidence="1">
    <location>
        <begin position="1"/>
        <end position="46"/>
    </location>
</feature>
<evidence type="ECO:0000313" key="3">
    <source>
        <dbReference type="Proteomes" id="UP001231189"/>
    </source>
</evidence>
<feature type="region of interest" description="Disordered" evidence="1">
    <location>
        <begin position="680"/>
        <end position="705"/>
    </location>
</feature>
<evidence type="ECO:0000313" key="2">
    <source>
        <dbReference type="EMBL" id="KAK1681549.1"/>
    </source>
</evidence>
<dbReference type="EMBL" id="JAUUTY010000002">
    <property type="protein sequence ID" value="KAK1681549.1"/>
    <property type="molecule type" value="Genomic_DNA"/>
</dbReference>
<sequence length="829" mass="95034">MMEENEEDEEDDEGYPNFPEYSDTAKGNEDNEAEDQEAPDEPVDDDLGRAIADARIACETEKERLAFDQMIEDHNKLLYPTCEDGHKKLSTTLELLQWKAENGVTDSGFGKLLEIMKRKFPRGNEFPASTYEAKKVVCPLGLYVQKIHACINDCILYRGEYENLDACPVCTSLRYKIRRDDPGDVEGERPRKRVPAKVMWYAPIIPRLKRLFRNKEHARLLRWHKEDRKKDVMLRHPADGSQWRKIDREFPNFAQDARNLRFGLSTDGMNPFGEQSCSHSTWPVTLCIYNLPPWLCMKRKFIMMPVLIQGPKQPGNDIDVYLKPLVEELLQLWSLAGVRVWDEHKQEEFDLRALLFVTINDWPALGNISGQSNKGYNACTHCLHELEGDYLEKCKKVVYLGHRRFLRLTHPVRKKGKHYNGEADHRRKPPHHDGVDIFGMVKDLDVIFGKGPGGRSVPNDDAGHAPMWKKKSIFWDLPYWEVLEVRSSIDVMHVTKNLCVNLLGFLGVYGKTKDTPEAREDQQRRKDPKKLHETDKGRHYSSYALTKAEKEIFFECLISIKVPSGISSNIKGIINMEKKTFQNLKSHDCHVIMTPLLPIALRGLLPENVRAHCEAMCIPQCNFSEGFLNPKPLPEGIAEEPSTIGAVCGNPVGTRSVIGRSNHDTSGLTGNFVSNFIDTVITKPGKPDSRPLQRQRGRNPSTAGIAHFRIDESKRVIITRPFGWSDRIDVFTRALDSPWADGEDNVRRPQQRSDDKDDDQPKHDSGGRRDHHKRRKNRNYDDNNLVAAGQASNRYHHHPHLHRSIKSSRPNLINPTRRSTTTWADEHDP</sequence>
<gene>
    <name evidence="2" type="ORF">QYE76_042397</name>
</gene>
<feature type="compositionally biased region" description="Polar residues" evidence="1">
    <location>
        <begin position="807"/>
        <end position="823"/>
    </location>
</feature>
<feature type="compositionally biased region" description="Acidic residues" evidence="1">
    <location>
        <begin position="30"/>
        <end position="45"/>
    </location>
</feature>
<evidence type="ECO:0000256" key="1">
    <source>
        <dbReference type="SAM" id="MobiDB-lite"/>
    </source>
</evidence>
<feature type="compositionally biased region" description="Basic and acidic residues" evidence="1">
    <location>
        <begin position="744"/>
        <end position="768"/>
    </location>
</feature>
<dbReference type="PANTHER" id="PTHR10775">
    <property type="entry name" value="OS08G0208400 PROTEIN"/>
    <property type="match status" value="1"/>
</dbReference>
<dbReference type="InterPro" id="IPR004242">
    <property type="entry name" value="Transposase_21"/>
</dbReference>
<name>A0AAD8TF56_LOLMU</name>
<feature type="region of interest" description="Disordered" evidence="1">
    <location>
        <begin position="738"/>
        <end position="829"/>
    </location>
</feature>
<protein>
    <submittedName>
        <fullName evidence="2">Uncharacterized protein</fullName>
    </submittedName>
</protein>
<keyword evidence="3" id="KW-1185">Reference proteome</keyword>
<dbReference type="PANTHER" id="PTHR10775:SF169">
    <property type="entry name" value="TRANSPOSASE"/>
    <property type="match status" value="1"/>
</dbReference>
<reference evidence="2" key="1">
    <citation type="submission" date="2023-07" db="EMBL/GenBank/DDBJ databases">
        <title>A chromosome-level genome assembly of Lolium multiflorum.</title>
        <authorList>
            <person name="Chen Y."/>
            <person name="Copetti D."/>
            <person name="Kolliker R."/>
            <person name="Studer B."/>
        </authorList>
    </citation>
    <scope>NUCLEOTIDE SEQUENCE</scope>
    <source>
        <strain evidence="2">02402/16</strain>
        <tissue evidence="2">Leaf</tissue>
    </source>
</reference>
<comment type="caution">
    <text evidence="2">The sequence shown here is derived from an EMBL/GenBank/DDBJ whole genome shotgun (WGS) entry which is preliminary data.</text>
</comment>
<dbReference type="Pfam" id="PF02992">
    <property type="entry name" value="Transposase_21"/>
    <property type="match status" value="1"/>
</dbReference>
<dbReference type="AlphaFoldDB" id="A0AAD8TF56"/>
<feature type="compositionally biased region" description="Acidic residues" evidence="1">
    <location>
        <begin position="1"/>
        <end position="14"/>
    </location>
</feature>
<proteinExistence type="predicted"/>
<accession>A0AAD8TF56</accession>